<gene>
    <name evidence="2" type="ORF">OBE_07139</name>
</gene>
<protein>
    <submittedName>
        <fullName evidence="2">Glycosyltransferase</fullName>
    </submittedName>
</protein>
<organism evidence="2">
    <name type="scientific">human gut metagenome</name>
    <dbReference type="NCBI Taxonomy" id="408170"/>
    <lineage>
        <taxon>unclassified sequences</taxon>
        <taxon>metagenomes</taxon>
        <taxon>organismal metagenomes</taxon>
    </lineage>
</organism>
<dbReference type="Pfam" id="PF00534">
    <property type="entry name" value="Glycos_transf_1"/>
    <property type="match status" value="1"/>
</dbReference>
<evidence type="ECO:0000259" key="1">
    <source>
        <dbReference type="Pfam" id="PF00534"/>
    </source>
</evidence>
<comment type="caution">
    <text evidence="2">The sequence shown here is derived from an EMBL/GenBank/DDBJ whole genome shotgun (WGS) entry which is preliminary data.</text>
</comment>
<feature type="domain" description="Glycosyl transferase family 1" evidence="1">
    <location>
        <begin position="22"/>
        <end position="73"/>
    </location>
</feature>
<evidence type="ECO:0000313" key="2">
    <source>
        <dbReference type="EMBL" id="EKC64077.1"/>
    </source>
</evidence>
<name>K1SU07_9ZZZZ</name>
<dbReference type="SUPFAM" id="SSF53756">
    <property type="entry name" value="UDP-Glycosyltransferase/glycogen phosphorylase"/>
    <property type="match status" value="1"/>
</dbReference>
<dbReference type="GO" id="GO:0016757">
    <property type="term" value="F:glycosyltransferase activity"/>
    <property type="evidence" value="ECO:0007669"/>
    <property type="project" value="InterPro"/>
</dbReference>
<feature type="non-terminal residue" evidence="2">
    <location>
        <position position="74"/>
    </location>
</feature>
<dbReference type="InterPro" id="IPR001296">
    <property type="entry name" value="Glyco_trans_1"/>
</dbReference>
<reference evidence="2" key="1">
    <citation type="journal article" date="2013" name="Environ. Microbiol.">
        <title>Microbiota from the distal guts of lean and obese adolescents exhibit partial functional redundancy besides clear differences in community structure.</title>
        <authorList>
            <person name="Ferrer M."/>
            <person name="Ruiz A."/>
            <person name="Lanza F."/>
            <person name="Haange S.B."/>
            <person name="Oberbach A."/>
            <person name="Till H."/>
            <person name="Bargiela R."/>
            <person name="Campoy C."/>
            <person name="Segura M.T."/>
            <person name="Richter M."/>
            <person name="von Bergen M."/>
            <person name="Seifert J."/>
            <person name="Suarez A."/>
        </authorList>
    </citation>
    <scope>NUCLEOTIDE SEQUENCE</scope>
</reference>
<accession>K1SU07</accession>
<sequence>MKETIAKGGIEESRLTVLHNFIEKNNKDYTLQTNEKYVLYFGRISIEKGIKTLVDVIKELPHIKFVFVGDGPLE</sequence>
<dbReference type="Gene3D" id="3.40.50.2000">
    <property type="entry name" value="Glycogen Phosphorylase B"/>
    <property type="match status" value="1"/>
</dbReference>
<dbReference type="EMBL" id="AJWZ01004904">
    <property type="protein sequence ID" value="EKC64077.1"/>
    <property type="molecule type" value="Genomic_DNA"/>
</dbReference>
<proteinExistence type="predicted"/>
<keyword evidence="2" id="KW-0808">Transferase</keyword>
<dbReference type="AlphaFoldDB" id="K1SU07"/>